<feature type="transmembrane region" description="Helical" evidence="1">
    <location>
        <begin position="95"/>
        <end position="114"/>
    </location>
</feature>
<evidence type="ECO:0000313" key="2">
    <source>
        <dbReference type="EMBL" id="MCC2256220.1"/>
    </source>
</evidence>
<gene>
    <name evidence="2" type="ORF">LKD70_17710</name>
</gene>
<dbReference type="Proteomes" id="UP001198151">
    <property type="component" value="Unassembled WGS sequence"/>
</dbReference>
<keyword evidence="1" id="KW-1133">Transmembrane helix</keyword>
<reference evidence="2 3" key="1">
    <citation type="submission" date="2021-10" db="EMBL/GenBank/DDBJ databases">
        <title>Anaerobic single-cell dispensing facilitates the cultivation of human gut bacteria.</title>
        <authorList>
            <person name="Afrizal A."/>
        </authorList>
    </citation>
    <scope>NUCLEOTIDE SEQUENCE [LARGE SCALE GENOMIC DNA]</scope>
    <source>
        <strain evidence="2 3">CLA-AA-H200</strain>
    </source>
</reference>
<feature type="transmembrane region" description="Helical" evidence="1">
    <location>
        <begin position="37"/>
        <end position="56"/>
    </location>
</feature>
<keyword evidence="1" id="KW-0812">Transmembrane</keyword>
<evidence type="ECO:0000313" key="3">
    <source>
        <dbReference type="Proteomes" id="UP001198151"/>
    </source>
</evidence>
<proteinExistence type="predicted"/>
<comment type="caution">
    <text evidence="2">The sequence shown here is derived from an EMBL/GenBank/DDBJ whole genome shotgun (WGS) entry which is preliminary data.</text>
</comment>
<name>A0ABS8G1M3_9FIRM</name>
<accession>A0ABS8G1M3</accession>
<protein>
    <submittedName>
        <fullName evidence="2">DUF2116 family Zn-ribbon domain-containing protein</fullName>
    </submittedName>
</protein>
<organism evidence="2 3">
    <name type="scientific">Ruminococcus turbiniformis</name>
    <dbReference type="NCBI Taxonomy" id="2881258"/>
    <lineage>
        <taxon>Bacteria</taxon>
        <taxon>Bacillati</taxon>
        <taxon>Bacillota</taxon>
        <taxon>Clostridia</taxon>
        <taxon>Eubacteriales</taxon>
        <taxon>Oscillospiraceae</taxon>
        <taxon>Ruminococcus</taxon>
    </lineage>
</organism>
<evidence type="ECO:0000256" key="1">
    <source>
        <dbReference type="SAM" id="Phobius"/>
    </source>
</evidence>
<feature type="transmembrane region" description="Helical" evidence="1">
    <location>
        <begin position="62"/>
        <end position="83"/>
    </location>
</feature>
<sequence length="115" mass="12784">MKKCRYCGKELNSNFEFCSNECEDSYRKIIEKDGYKIKYFILGIILGFLVMLYGVISNSDLIIGVGIIVMGIDVVSLPFTTPETTAFLGYQKSKFVGRILGILLIAVGIWVGLIG</sequence>
<dbReference type="EMBL" id="JAJEQX010000058">
    <property type="protein sequence ID" value="MCC2256220.1"/>
    <property type="molecule type" value="Genomic_DNA"/>
</dbReference>
<dbReference type="RefSeq" id="WP_227709195.1">
    <property type="nucleotide sequence ID" value="NZ_JAJEQX010000058.1"/>
</dbReference>
<keyword evidence="3" id="KW-1185">Reference proteome</keyword>
<keyword evidence="1" id="KW-0472">Membrane</keyword>